<dbReference type="SMART" id="SM00343">
    <property type="entry name" value="ZnF_C2HC"/>
    <property type="match status" value="2"/>
</dbReference>
<dbReference type="GO" id="GO:0008270">
    <property type="term" value="F:zinc ion binding"/>
    <property type="evidence" value="ECO:0007669"/>
    <property type="project" value="InterPro"/>
</dbReference>
<dbReference type="Proteomes" id="UP000623129">
    <property type="component" value="Unassembled WGS sequence"/>
</dbReference>
<sequence>MAMESSIAKSRPRIFDGERKEKTSSCAKGMATLSYRLAIRKATKETIAQRGAPSRPPTYAEIVTNSVHPRLSQDRISTAEPNIPKKPTQLPTHQARAFNAETFITTPNQLLTEDNEEGWIKVTRRKTAAPKKESKTAPKLNKYVALLKAQGRCFRCLDHGHTQFQCRNSVKCHKCHGSGHVSRLCTTKLHPPTNIPAATP</sequence>
<keyword evidence="4" id="KW-1185">Reference proteome</keyword>
<dbReference type="InterPro" id="IPR001878">
    <property type="entry name" value="Znf_CCHC"/>
</dbReference>
<evidence type="ECO:0000313" key="3">
    <source>
        <dbReference type="EMBL" id="KAF3336740.1"/>
    </source>
</evidence>
<reference evidence="3" key="1">
    <citation type="submission" date="2020-01" db="EMBL/GenBank/DDBJ databases">
        <title>Genome sequence of Kobresia littledalei, the first chromosome-level genome in the family Cyperaceae.</title>
        <authorList>
            <person name="Qu G."/>
        </authorList>
    </citation>
    <scope>NUCLEOTIDE SEQUENCE</scope>
    <source>
        <strain evidence="3">C.B.Clarke</strain>
        <tissue evidence="3">Leaf</tissue>
    </source>
</reference>
<evidence type="ECO:0000259" key="2">
    <source>
        <dbReference type="SMART" id="SM00343"/>
    </source>
</evidence>
<organism evidence="3 4">
    <name type="scientific">Carex littledalei</name>
    <dbReference type="NCBI Taxonomy" id="544730"/>
    <lineage>
        <taxon>Eukaryota</taxon>
        <taxon>Viridiplantae</taxon>
        <taxon>Streptophyta</taxon>
        <taxon>Embryophyta</taxon>
        <taxon>Tracheophyta</taxon>
        <taxon>Spermatophyta</taxon>
        <taxon>Magnoliopsida</taxon>
        <taxon>Liliopsida</taxon>
        <taxon>Poales</taxon>
        <taxon>Cyperaceae</taxon>
        <taxon>Cyperoideae</taxon>
        <taxon>Cariceae</taxon>
        <taxon>Carex</taxon>
        <taxon>Carex subgen. Euthyceras</taxon>
    </lineage>
</organism>
<dbReference type="AlphaFoldDB" id="A0A833QWD5"/>
<evidence type="ECO:0000256" key="1">
    <source>
        <dbReference type="SAM" id="MobiDB-lite"/>
    </source>
</evidence>
<protein>
    <recommendedName>
        <fullName evidence="2">CCHC-type domain-containing protein</fullName>
    </recommendedName>
</protein>
<dbReference type="EMBL" id="SWLB01000007">
    <property type="protein sequence ID" value="KAF3336740.1"/>
    <property type="molecule type" value="Genomic_DNA"/>
</dbReference>
<dbReference type="InterPro" id="IPR036875">
    <property type="entry name" value="Znf_CCHC_sf"/>
</dbReference>
<dbReference type="Gene3D" id="4.10.60.10">
    <property type="entry name" value="Zinc finger, CCHC-type"/>
    <property type="match status" value="1"/>
</dbReference>
<accession>A0A833QWD5</accession>
<feature type="domain" description="CCHC-type" evidence="2">
    <location>
        <begin position="171"/>
        <end position="187"/>
    </location>
</feature>
<gene>
    <name evidence="3" type="ORF">FCM35_KLT19326</name>
</gene>
<evidence type="ECO:0000313" key="4">
    <source>
        <dbReference type="Proteomes" id="UP000623129"/>
    </source>
</evidence>
<feature type="region of interest" description="Disordered" evidence="1">
    <location>
        <begin position="1"/>
        <end position="25"/>
    </location>
</feature>
<comment type="caution">
    <text evidence="3">The sequence shown here is derived from an EMBL/GenBank/DDBJ whole genome shotgun (WGS) entry which is preliminary data.</text>
</comment>
<dbReference type="GO" id="GO:0003676">
    <property type="term" value="F:nucleic acid binding"/>
    <property type="evidence" value="ECO:0007669"/>
    <property type="project" value="InterPro"/>
</dbReference>
<proteinExistence type="predicted"/>
<feature type="domain" description="CCHC-type" evidence="2">
    <location>
        <begin position="152"/>
        <end position="168"/>
    </location>
</feature>
<dbReference type="SUPFAM" id="SSF57756">
    <property type="entry name" value="Retrovirus zinc finger-like domains"/>
    <property type="match status" value="1"/>
</dbReference>
<name>A0A833QWD5_9POAL</name>
<feature type="compositionally biased region" description="Basic and acidic residues" evidence="1">
    <location>
        <begin position="13"/>
        <end position="23"/>
    </location>
</feature>